<keyword evidence="4" id="KW-1185">Reference proteome</keyword>
<dbReference type="Proteomes" id="UP000694941">
    <property type="component" value="Unplaced"/>
</dbReference>
<reference evidence="5" key="1">
    <citation type="submission" date="2025-08" db="UniProtKB">
        <authorList>
            <consortium name="RefSeq"/>
        </authorList>
    </citation>
    <scope>IDENTIFICATION</scope>
    <source>
        <tissue evidence="5">Muscle</tissue>
    </source>
</reference>
<dbReference type="InterPro" id="IPR039670">
    <property type="entry name" value="NPC2-like"/>
</dbReference>
<name>A0ABM1C2M6_LIMPO</name>
<feature type="domain" description="MD-2-related lipid-recognition" evidence="3">
    <location>
        <begin position="32"/>
        <end position="154"/>
    </location>
</feature>
<feature type="signal peptide" evidence="2">
    <location>
        <begin position="1"/>
        <end position="24"/>
    </location>
</feature>
<dbReference type="InterPro" id="IPR014756">
    <property type="entry name" value="Ig_E-set"/>
</dbReference>
<organism evidence="4 5">
    <name type="scientific">Limulus polyphemus</name>
    <name type="common">Atlantic horseshoe crab</name>
    <dbReference type="NCBI Taxonomy" id="6850"/>
    <lineage>
        <taxon>Eukaryota</taxon>
        <taxon>Metazoa</taxon>
        <taxon>Ecdysozoa</taxon>
        <taxon>Arthropoda</taxon>
        <taxon>Chelicerata</taxon>
        <taxon>Merostomata</taxon>
        <taxon>Xiphosura</taxon>
        <taxon>Limulidae</taxon>
        <taxon>Limulus</taxon>
    </lineage>
</organism>
<protein>
    <submittedName>
        <fullName evidence="5">Epididymal secretory protein E1-like</fullName>
    </submittedName>
</protein>
<dbReference type="RefSeq" id="XP_013793119.1">
    <property type="nucleotide sequence ID" value="XM_013937665.2"/>
</dbReference>
<dbReference type="PANTHER" id="PTHR11306:SF7">
    <property type="entry name" value="AGAP002848-PA"/>
    <property type="match status" value="1"/>
</dbReference>
<evidence type="ECO:0000259" key="3">
    <source>
        <dbReference type="SMART" id="SM00737"/>
    </source>
</evidence>
<dbReference type="SMART" id="SM00737">
    <property type="entry name" value="ML"/>
    <property type="match status" value="1"/>
</dbReference>
<dbReference type="Gene3D" id="2.60.40.770">
    <property type="match status" value="1"/>
</dbReference>
<dbReference type="SUPFAM" id="SSF81296">
    <property type="entry name" value="E set domains"/>
    <property type="match status" value="1"/>
</dbReference>
<dbReference type="GeneID" id="106477064"/>
<feature type="chain" id="PRO_5046726195" evidence="2">
    <location>
        <begin position="25"/>
        <end position="157"/>
    </location>
</feature>
<keyword evidence="2" id="KW-0732">Signal</keyword>
<dbReference type="PANTHER" id="PTHR11306">
    <property type="entry name" value="NIEMANN PICK TYPE C2 PROTEIN NPC2-RELATED"/>
    <property type="match status" value="1"/>
</dbReference>
<gene>
    <name evidence="5" type="primary">LOC106477064</name>
</gene>
<dbReference type="InterPro" id="IPR003172">
    <property type="entry name" value="ML_dom"/>
</dbReference>
<comment type="similarity">
    <text evidence="1">Belongs to the NPC2 family.</text>
</comment>
<dbReference type="Pfam" id="PF02221">
    <property type="entry name" value="E1_DerP2_DerF2"/>
    <property type="match status" value="1"/>
</dbReference>
<accession>A0ABM1C2M6</accession>
<proteinExistence type="inferred from homology"/>
<evidence type="ECO:0000256" key="1">
    <source>
        <dbReference type="ARBA" id="ARBA00006370"/>
    </source>
</evidence>
<evidence type="ECO:0000313" key="4">
    <source>
        <dbReference type="Proteomes" id="UP000694941"/>
    </source>
</evidence>
<sequence length="157" mass="17686">MTRATRAVLLQLIILTVFWSNVFGETLVLRDVRPCDNGDLSQVREIRVTPCNKEPCAIPKGEVVRMEVDFIANRNSVHPQVSIKAKLLGFLLPFPSLNPNGCVGKNLQCPLEKGKLYTFKYDLKVEKYFPRVTVDARWKLKGETGGFFCFLAPVSVV</sequence>
<evidence type="ECO:0000256" key="2">
    <source>
        <dbReference type="SAM" id="SignalP"/>
    </source>
</evidence>
<evidence type="ECO:0000313" key="5">
    <source>
        <dbReference type="RefSeq" id="XP_013793119.1"/>
    </source>
</evidence>